<dbReference type="PROSITE" id="PS00105">
    <property type="entry name" value="AA_TRANSFER_CLASS_1"/>
    <property type="match status" value="1"/>
</dbReference>
<dbReference type="PANTHER" id="PTHR46383">
    <property type="entry name" value="ASPARTATE AMINOTRANSFERASE"/>
    <property type="match status" value="1"/>
</dbReference>
<dbReference type="InterPro" id="IPR050596">
    <property type="entry name" value="AspAT/PAT-like"/>
</dbReference>
<proteinExistence type="inferred from homology"/>
<dbReference type="InterPro" id="IPR004838">
    <property type="entry name" value="NHTrfase_class1_PyrdxlP-BS"/>
</dbReference>
<dbReference type="EMBL" id="MFYX01000125">
    <property type="protein sequence ID" value="OGK01501.1"/>
    <property type="molecule type" value="Genomic_DNA"/>
</dbReference>
<dbReference type="InterPro" id="IPR015422">
    <property type="entry name" value="PyrdxlP-dep_Trfase_small"/>
</dbReference>
<evidence type="ECO:0000256" key="4">
    <source>
        <dbReference type="ARBA" id="ARBA00022679"/>
    </source>
</evidence>
<dbReference type="InterPro" id="IPR015421">
    <property type="entry name" value="PyrdxlP-dep_Trfase_major"/>
</dbReference>
<comment type="similarity">
    <text evidence="2 6">Belongs to the class-I pyridoxal-phosphate-dependent aminotransferase family.</text>
</comment>
<keyword evidence="5" id="KW-0663">Pyridoxal phosphate</keyword>
<reference evidence="8 9" key="1">
    <citation type="journal article" date="2016" name="Nat. Commun.">
        <title>Thousands of microbial genomes shed light on interconnected biogeochemical processes in an aquifer system.</title>
        <authorList>
            <person name="Anantharaman K."/>
            <person name="Brown C.T."/>
            <person name="Hug L.A."/>
            <person name="Sharon I."/>
            <person name="Castelle C.J."/>
            <person name="Probst A.J."/>
            <person name="Thomas B.C."/>
            <person name="Singh A."/>
            <person name="Wilkins M.J."/>
            <person name="Karaoz U."/>
            <person name="Brodie E.L."/>
            <person name="Williams K.H."/>
            <person name="Hubbard S.S."/>
            <person name="Banfield J.F."/>
        </authorList>
    </citation>
    <scope>NUCLEOTIDE SEQUENCE [LARGE SCALE GENOMIC DNA]</scope>
</reference>
<comment type="cofactor">
    <cofactor evidence="1 6">
        <name>pyridoxal 5'-phosphate</name>
        <dbReference type="ChEBI" id="CHEBI:597326"/>
    </cofactor>
</comment>
<name>A0A1F7F4D4_UNCRA</name>
<dbReference type="GO" id="GO:0030170">
    <property type="term" value="F:pyridoxal phosphate binding"/>
    <property type="evidence" value="ECO:0007669"/>
    <property type="project" value="InterPro"/>
</dbReference>
<evidence type="ECO:0000256" key="1">
    <source>
        <dbReference type="ARBA" id="ARBA00001933"/>
    </source>
</evidence>
<dbReference type="EC" id="2.6.1.-" evidence="6"/>
<dbReference type="AlphaFoldDB" id="A0A1F7F4D4"/>
<dbReference type="SUPFAM" id="SSF53383">
    <property type="entry name" value="PLP-dependent transferases"/>
    <property type="match status" value="1"/>
</dbReference>
<dbReference type="Proteomes" id="UP000179243">
    <property type="component" value="Unassembled WGS sequence"/>
</dbReference>
<evidence type="ECO:0000256" key="5">
    <source>
        <dbReference type="ARBA" id="ARBA00022898"/>
    </source>
</evidence>
<feature type="domain" description="Aminotransferase class I/classII large" evidence="7">
    <location>
        <begin position="31"/>
        <end position="383"/>
    </location>
</feature>
<protein>
    <recommendedName>
        <fullName evidence="6">Aminotransferase</fullName>
        <ecNumber evidence="6">2.6.1.-</ecNumber>
    </recommendedName>
</protein>
<dbReference type="NCBIfam" id="NF005744">
    <property type="entry name" value="PRK07568.1"/>
    <property type="match status" value="1"/>
</dbReference>
<keyword evidence="3 6" id="KW-0032">Aminotransferase</keyword>
<dbReference type="GO" id="GO:0006520">
    <property type="term" value="P:amino acid metabolic process"/>
    <property type="evidence" value="ECO:0007669"/>
    <property type="project" value="InterPro"/>
</dbReference>
<evidence type="ECO:0000256" key="6">
    <source>
        <dbReference type="RuleBase" id="RU000481"/>
    </source>
</evidence>
<dbReference type="Gene3D" id="3.90.1150.10">
    <property type="entry name" value="Aspartate Aminotransferase, domain 1"/>
    <property type="match status" value="1"/>
</dbReference>
<keyword evidence="4 6" id="KW-0808">Transferase</keyword>
<evidence type="ECO:0000313" key="8">
    <source>
        <dbReference type="EMBL" id="OGK01501.1"/>
    </source>
</evidence>
<dbReference type="PANTHER" id="PTHR46383:SF2">
    <property type="entry name" value="AMINOTRANSFERASE"/>
    <property type="match status" value="1"/>
</dbReference>
<dbReference type="Gene3D" id="3.40.640.10">
    <property type="entry name" value="Type I PLP-dependent aspartate aminotransferase-like (Major domain)"/>
    <property type="match status" value="1"/>
</dbReference>
<evidence type="ECO:0000259" key="7">
    <source>
        <dbReference type="Pfam" id="PF00155"/>
    </source>
</evidence>
<comment type="caution">
    <text evidence="8">The sequence shown here is derived from an EMBL/GenBank/DDBJ whole genome shotgun (WGS) entry which is preliminary data.</text>
</comment>
<gene>
    <name evidence="8" type="ORF">A2519_19410</name>
</gene>
<dbReference type="GO" id="GO:0008483">
    <property type="term" value="F:transaminase activity"/>
    <property type="evidence" value="ECO:0007669"/>
    <property type="project" value="UniProtKB-KW"/>
</dbReference>
<sequence length="398" mass="43684">MSVSTRGKNVPKSAIRKLIPFAKEREKTGVKIIKLNIGQPDIETPEEFWQGVRDFKERVLAYAPSEGRAELVKSFVTYYNKYGITVTTSDIVVIMGGIEGILFALLAATDPGDEVIVAEPYYSNYLGVAAMAQVNFVAFTTTAENGYHLPAREEIVKKITPRTKAVLISSPGNPTGCVYTRKEMELLASIANEHGLFLISDEVYREFAYDGEEATSVMQIPGTEQCGIIIDSVSKRYSACGARLGCVVSKNKEFMASVLSLATVRLSAGTLDQVAIANCINTPDAYFEKVRKEYVERRDIVVKGLSAIPGVVCPSPKGAFYVMAKIKGVDTEEFAKWLLTDFADNNETVMIAPGAGFYATPGLGRDEIRIAYVFKAPVMKRAMEILAQAIQTFRSLKK</sequence>
<dbReference type="InterPro" id="IPR004839">
    <property type="entry name" value="Aminotransferase_I/II_large"/>
</dbReference>
<accession>A0A1F7F4D4</accession>
<organism evidence="8 9">
    <name type="scientific">Candidatus Raymondbacteria bacterium RIFOXYD12_FULL_49_13</name>
    <dbReference type="NCBI Taxonomy" id="1817890"/>
    <lineage>
        <taxon>Bacteria</taxon>
        <taxon>Raymondiibacteriota</taxon>
    </lineage>
</organism>
<dbReference type="Pfam" id="PF00155">
    <property type="entry name" value="Aminotran_1_2"/>
    <property type="match status" value="1"/>
</dbReference>
<evidence type="ECO:0000313" key="9">
    <source>
        <dbReference type="Proteomes" id="UP000179243"/>
    </source>
</evidence>
<dbReference type="InterPro" id="IPR015424">
    <property type="entry name" value="PyrdxlP-dep_Trfase"/>
</dbReference>
<evidence type="ECO:0000256" key="2">
    <source>
        <dbReference type="ARBA" id="ARBA00007441"/>
    </source>
</evidence>
<dbReference type="CDD" id="cd00609">
    <property type="entry name" value="AAT_like"/>
    <property type="match status" value="1"/>
</dbReference>
<evidence type="ECO:0000256" key="3">
    <source>
        <dbReference type="ARBA" id="ARBA00022576"/>
    </source>
</evidence>